<evidence type="ECO:0000256" key="1">
    <source>
        <dbReference type="SAM" id="SignalP"/>
    </source>
</evidence>
<dbReference type="AlphaFoldDB" id="A0A0E9XN02"/>
<evidence type="ECO:0008006" key="3">
    <source>
        <dbReference type="Google" id="ProtNLM"/>
    </source>
</evidence>
<reference evidence="2" key="1">
    <citation type="submission" date="2014-11" db="EMBL/GenBank/DDBJ databases">
        <authorList>
            <person name="Amaro Gonzalez C."/>
        </authorList>
    </citation>
    <scope>NUCLEOTIDE SEQUENCE</scope>
</reference>
<organism evidence="2">
    <name type="scientific">Anguilla anguilla</name>
    <name type="common">European freshwater eel</name>
    <name type="synonym">Muraena anguilla</name>
    <dbReference type="NCBI Taxonomy" id="7936"/>
    <lineage>
        <taxon>Eukaryota</taxon>
        <taxon>Metazoa</taxon>
        <taxon>Chordata</taxon>
        <taxon>Craniata</taxon>
        <taxon>Vertebrata</taxon>
        <taxon>Euteleostomi</taxon>
        <taxon>Actinopterygii</taxon>
        <taxon>Neopterygii</taxon>
        <taxon>Teleostei</taxon>
        <taxon>Anguilliformes</taxon>
        <taxon>Anguillidae</taxon>
        <taxon>Anguilla</taxon>
    </lineage>
</organism>
<feature type="signal peptide" evidence="1">
    <location>
        <begin position="1"/>
        <end position="20"/>
    </location>
</feature>
<protein>
    <recommendedName>
        <fullName evidence="3">Secreted protein</fullName>
    </recommendedName>
</protein>
<reference evidence="2" key="2">
    <citation type="journal article" date="2015" name="Fish Shellfish Immunol.">
        <title>Early steps in the European eel (Anguilla anguilla)-Vibrio vulnificus interaction in the gills: Role of the RtxA13 toxin.</title>
        <authorList>
            <person name="Callol A."/>
            <person name="Pajuelo D."/>
            <person name="Ebbesson L."/>
            <person name="Teles M."/>
            <person name="MacKenzie S."/>
            <person name="Amaro C."/>
        </authorList>
    </citation>
    <scope>NUCLEOTIDE SEQUENCE</scope>
</reference>
<name>A0A0E9XN02_ANGAN</name>
<accession>A0A0E9XN02</accession>
<feature type="chain" id="PRO_5002435111" description="Secreted protein" evidence="1">
    <location>
        <begin position="21"/>
        <end position="128"/>
    </location>
</feature>
<dbReference type="EMBL" id="GBXM01005489">
    <property type="protein sequence ID" value="JAI03089.1"/>
    <property type="molecule type" value="Transcribed_RNA"/>
</dbReference>
<proteinExistence type="predicted"/>
<evidence type="ECO:0000313" key="2">
    <source>
        <dbReference type="EMBL" id="JAI03089.1"/>
    </source>
</evidence>
<sequence>MLWFCPLLCTLGCICKCTYTKHAHLRYTLIYKYLYAYVQILTYCCKYVLLTHRYTVHHVGVPLKKYCNNGEIQEDKTIWHSTFPPRSKPWKICQNLLRPSTALIACAGLHKQVSMGKTQAIYSCHTWS</sequence>
<keyword evidence="1" id="KW-0732">Signal</keyword>